<dbReference type="Proteomes" id="UP001597041">
    <property type="component" value="Unassembled WGS sequence"/>
</dbReference>
<keyword evidence="1" id="KW-1133">Transmembrane helix</keyword>
<keyword evidence="1" id="KW-0472">Membrane</keyword>
<name>A0ABW3NJX9_9BACI</name>
<dbReference type="EMBL" id="JBHTKK010000016">
    <property type="protein sequence ID" value="MFD1067000.1"/>
    <property type="molecule type" value="Genomic_DNA"/>
</dbReference>
<evidence type="ECO:0000256" key="1">
    <source>
        <dbReference type="SAM" id="Phobius"/>
    </source>
</evidence>
<feature type="transmembrane region" description="Helical" evidence="1">
    <location>
        <begin position="7"/>
        <end position="28"/>
    </location>
</feature>
<organism evidence="2 3">
    <name type="scientific">Oceanobacillus locisalsi</name>
    <dbReference type="NCBI Taxonomy" id="546107"/>
    <lineage>
        <taxon>Bacteria</taxon>
        <taxon>Bacillati</taxon>
        <taxon>Bacillota</taxon>
        <taxon>Bacilli</taxon>
        <taxon>Bacillales</taxon>
        <taxon>Bacillaceae</taxon>
        <taxon>Oceanobacillus</taxon>
    </lineage>
</organism>
<keyword evidence="3" id="KW-1185">Reference proteome</keyword>
<protein>
    <recommendedName>
        <fullName evidence="4">DUF3311 domain-containing protein</fullName>
    </recommendedName>
</protein>
<keyword evidence="1" id="KW-0812">Transmembrane</keyword>
<evidence type="ECO:0000313" key="2">
    <source>
        <dbReference type="EMBL" id="MFD1067000.1"/>
    </source>
</evidence>
<gene>
    <name evidence="2" type="ORF">ACFQ19_13300</name>
</gene>
<sequence length="69" mass="7793">MKKWMQIFGPLVMILLAIIPFMVLYEGISMNIPSLPDFEAPDWFIPVGFVNIALIVLVSLLIGWSANKE</sequence>
<dbReference type="RefSeq" id="WP_379592856.1">
    <property type="nucleotide sequence ID" value="NZ_JBHTKK010000016.1"/>
</dbReference>
<reference evidence="3" key="1">
    <citation type="journal article" date="2019" name="Int. J. Syst. Evol. Microbiol.">
        <title>The Global Catalogue of Microorganisms (GCM) 10K type strain sequencing project: providing services to taxonomists for standard genome sequencing and annotation.</title>
        <authorList>
            <consortium name="The Broad Institute Genomics Platform"/>
            <consortium name="The Broad Institute Genome Sequencing Center for Infectious Disease"/>
            <person name="Wu L."/>
            <person name="Ma J."/>
        </authorList>
    </citation>
    <scope>NUCLEOTIDE SEQUENCE [LARGE SCALE GENOMIC DNA]</scope>
    <source>
        <strain evidence="3">CCUG 56608</strain>
    </source>
</reference>
<evidence type="ECO:0008006" key="4">
    <source>
        <dbReference type="Google" id="ProtNLM"/>
    </source>
</evidence>
<accession>A0ABW3NJX9</accession>
<comment type="caution">
    <text evidence="2">The sequence shown here is derived from an EMBL/GenBank/DDBJ whole genome shotgun (WGS) entry which is preliminary data.</text>
</comment>
<evidence type="ECO:0000313" key="3">
    <source>
        <dbReference type="Proteomes" id="UP001597041"/>
    </source>
</evidence>
<proteinExistence type="predicted"/>
<feature type="transmembrane region" description="Helical" evidence="1">
    <location>
        <begin position="43"/>
        <end position="64"/>
    </location>
</feature>